<gene>
    <name evidence="2" type="ORF">SDC9_197743</name>
</gene>
<comment type="caution">
    <text evidence="2">The sequence shown here is derived from an EMBL/GenBank/DDBJ whole genome shotgun (WGS) entry which is preliminary data.</text>
</comment>
<accession>A0A645IFQ5</accession>
<dbReference type="AlphaFoldDB" id="A0A645IFQ5"/>
<organism evidence="2">
    <name type="scientific">bioreactor metagenome</name>
    <dbReference type="NCBI Taxonomy" id="1076179"/>
    <lineage>
        <taxon>unclassified sequences</taxon>
        <taxon>metagenomes</taxon>
        <taxon>ecological metagenomes</taxon>
    </lineage>
</organism>
<proteinExistence type="predicted"/>
<dbReference type="EMBL" id="VSSQ01113983">
    <property type="protein sequence ID" value="MPN50117.1"/>
    <property type="molecule type" value="Genomic_DNA"/>
</dbReference>
<feature type="region of interest" description="Disordered" evidence="1">
    <location>
        <begin position="14"/>
        <end position="38"/>
    </location>
</feature>
<sequence>MIDVDCRQHLVPDCNPRGHDQAGGQAPPGVQSGHTIDGTGRHIVSFQHIGLKQKGAIFRNAFAEVARTAQ</sequence>
<name>A0A645IFQ5_9ZZZZ</name>
<evidence type="ECO:0000256" key="1">
    <source>
        <dbReference type="SAM" id="MobiDB-lite"/>
    </source>
</evidence>
<reference evidence="2" key="1">
    <citation type="submission" date="2019-08" db="EMBL/GenBank/DDBJ databases">
        <authorList>
            <person name="Kucharzyk K."/>
            <person name="Murdoch R.W."/>
            <person name="Higgins S."/>
            <person name="Loffler F."/>
        </authorList>
    </citation>
    <scope>NUCLEOTIDE SEQUENCE</scope>
</reference>
<protein>
    <submittedName>
        <fullName evidence="2">Uncharacterized protein</fullName>
    </submittedName>
</protein>
<evidence type="ECO:0000313" key="2">
    <source>
        <dbReference type="EMBL" id="MPN50117.1"/>
    </source>
</evidence>